<dbReference type="Proteomes" id="UP000789375">
    <property type="component" value="Unassembled WGS sequence"/>
</dbReference>
<name>A0A9N8VWS6_FUNMO</name>
<sequence length="55" mass="6190">MNRFSDGKIHTYVKTMDTGAASIKAVDNITINITFPAASHFQYANQLELNEQLEM</sequence>
<accession>A0A9N8VWS6</accession>
<comment type="caution">
    <text evidence="1">The sequence shown here is derived from an EMBL/GenBank/DDBJ whole genome shotgun (WGS) entry which is preliminary data.</text>
</comment>
<proteinExistence type="predicted"/>
<evidence type="ECO:0000313" key="1">
    <source>
        <dbReference type="EMBL" id="CAG8467112.1"/>
    </source>
</evidence>
<reference evidence="1" key="1">
    <citation type="submission" date="2021-06" db="EMBL/GenBank/DDBJ databases">
        <authorList>
            <person name="Kallberg Y."/>
            <person name="Tangrot J."/>
            <person name="Rosling A."/>
        </authorList>
    </citation>
    <scope>NUCLEOTIDE SEQUENCE</scope>
    <source>
        <strain evidence="1">87-6 pot B 2015</strain>
    </source>
</reference>
<keyword evidence="2" id="KW-1185">Reference proteome</keyword>
<dbReference type="EMBL" id="CAJVPP010000301">
    <property type="protein sequence ID" value="CAG8467112.1"/>
    <property type="molecule type" value="Genomic_DNA"/>
</dbReference>
<evidence type="ECO:0000313" key="2">
    <source>
        <dbReference type="Proteomes" id="UP000789375"/>
    </source>
</evidence>
<gene>
    <name evidence="1" type="ORF">FMOSSE_LOCUS2330</name>
</gene>
<protein>
    <submittedName>
        <fullName evidence="1">11108_t:CDS:1</fullName>
    </submittedName>
</protein>
<organism evidence="1 2">
    <name type="scientific">Funneliformis mosseae</name>
    <name type="common">Endomycorrhizal fungus</name>
    <name type="synonym">Glomus mosseae</name>
    <dbReference type="NCBI Taxonomy" id="27381"/>
    <lineage>
        <taxon>Eukaryota</taxon>
        <taxon>Fungi</taxon>
        <taxon>Fungi incertae sedis</taxon>
        <taxon>Mucoromycota</taxon>
        <taxon>Glomeromycotina</taxon>
        <taxon>Glomeromycetes</taxon>
        <taxon>Glomerales</taxon>
        <taxon>Glomeraceae</taxon>
        <taxon>Funneliformis</taxon>
    </lineage>
</organism>
<dbReference type="AlphaFoldDB" id="A0A9N8VWS6"/>